<evidence type="ECO:0000313" key="1">
    <source>
        <dbReference type="EMBL" id="SVB38039.1"/>
    </source>
</evidence>
<protein>
    <submittedName>
        <fullName evidence="1">Uncharacterized protein</fullName>
    </submittedName>
</protein>
<name>A0A382DIP1_9ZZZZ</name>
<dbReference type="AlphaFoldDB" id="A0A382DIP1"/>
<reference evidence="1" key="1">
    <citation type="submission" date="2018-05" db="EMBL/GenBank/DDBJ databases">
        <authorList>
            <person name="Lanie J.A."/>
            <person name="Ng W.-L."/>
            <person name="Kazmierczak K.M."/>
            <person name="Andrzejewski T.M."/>
            <person name="Davidsen T.M."/>
            <person name="Wayne K.J."/>
            <person name="Tettelin H."/>
            <person name="Glass J.I."/>
            <person name="Rusch D."/>
            <person name="Podicherti R."/>
            <person name="Tsui H.-C.T."/>
            <person name="Winkler M.E."/>
        </authorList>
    </citation>
    <scope>NUCLEOTIDE SEQUENCE</scope>
</reference>
<accession>A0A382DIP1</accession>
<sequence length="104" mass="11682">MLLVLFGMLVVQSYTFAETWQDRAANKTPWSAEFADDPACWNPPVGWNSENPWVVGKGDQRPIMGLPTVLEPVPRMTPVTKMVGKIRMQRQQHVSCGVLISLDI</sequence>
<gene>
    <name evidence="1" type="ORF">METZ01_LOCUS190893</name>
</gene>
<proteinExistence type="predicted"/>
<dbReference type="EMBL" id="UINC01039488">
    <property type="protein sequence ID" value="SVB38039.1"/>
    <property type="molecule type" value="Genomic_DNA"/>
</dbReference>
<organism evidence="1">
    <name type="scientific">marine metagenome</name>
    <dbReference type="NCBI Taxonomy" id="408172"/>
    <lineage>
        <taxon>unclassified sequences</taxon>
        <taxon>metagenomes</taxon>
        <taxon>ecological metagenomes</taxon>
    </lineage>
</organism>
<feature type="non-terminal residue" evidence="1">
    <location>
        <position position="104"/>
    </location>
</feature>